<proteinExistence type="predicted"/>
<keyword evidence="2" id="KW-1185">Reference proteome</keyword>
<reference evidence="1 2" key="1">
    <citation type="submission" date="2018-03" db="EMBL/GenBank/DDBJ databases">
        <title>Genomic Encyclopedia of Archaeal and Bacterial Type Strains, Phase II (KMG-II): from individual species to whole genera.</title>
        <authorList>
            <person name="Goeker M."/>
        </authorList>
    </citation>
    <scope>NUCLEOTIDE SEQUENCE [LARGE SCALE GENOMIC DNA]</scope>
    <source>
        <strain evidence="1 2">DSM 28229</strain>
    </source>
</reference>
<evidence type="ECO:0000313" key="1">
    <source>
        <dbReference type="EMBL" id="PWJ42196.1"/>
    </source>
</evidence>
<protein>
    <submittedName>
        <fullName evidence="1">Uncharacterized protein</fullName>
    </submittedName>
</protein>
<dbReference type="Pfam" id="PF22264">
    <property type="entry name" value="DUF6952"/>
    <property type="match status" value="1"/>
</dbReference>
<organism evidence="1 2">
    <name type="scientific">Sediminitomix flava</name>
    <dbReference type="NCBI Taxonomy" id="379075"/>
    <lineage>
        <taxon>Bacteria</taxon>
        <taxon>Pseudomonadati</taxon>
        <taxon>Bacteroidota</taxon>
        <taxon>Cytophagia</taxon>
        <taxon>Cytophagales</taxon>
        <taxon>Flammeovirgaceae</taxon>
        <taxon>Sediminitomix</taxon>
    </lineage>
</organism>
<dbReference type="AlphaFoldDB" id="A0A315Z9G7"/>
<dbReference type="RefSeq" id="WP_109618935.1">
    <property type="nucleotide sequence ID" value="NZ_QGDO01000003.1"/>
</dbReference>
<dbReference type="InterPro" id="IPR053810">
    <property type="entry name" value="DUF6952"/>
</dbReference>
<dbReference type="OrthoDB" id="963129at2"/>
<dbReference type="Proteomes" id="UP000245535">
    <property type="component" value="Unassembled WGS sequence"/>
</dbReference>
<gene>
    <name evidence="1" type="ORF">BC781_103447</name>
</gene>
<accession>A0A315Z9G7</accession>
<dbReference type="EMBL" id="QGDO01000003">
    <property type="protein sequence ID" value="PWJ42196.1"/>
    <property type="molecule type" value="Genomic_DNA"/>
</dbReference>
<evidence type="ECO:0000313" key="2">
    <source>
        <dbReference type="Proteomes" id="UP000245535"/>
    </source>
</evidence>
<sequence>MKIPVIKKLVANYSVEELEKAEEALGDEQKPQIEIDGEDEGEMLTHAYAAIWVKNKMIEDNMEFREAMRAFTQKVRKSIS</sequence>
<comment type="caution">
    <text evidence="1">The sequence shown here is derived from an EMBL/GenBank/DDBJ whole genome shotgun (WGS) entry which is preliminary data.</text>
</comment>
<name>A0A315Z9G7_SEDFL</name>